<feature type="chain" id="PRO_5031171062" description="Acid phosphatase" evidence="3">
    <location>
        <begin position="30"/>
        <end position="673"/>
    </location>
</feature>
<dbReference type="Gene3D" id="3.40.50.1240">
    <property type="entry name" value="Phosphoglycerate mutase-like"/>
    <property type="match status" value="1"/>
</dbReference>
<dbReference type="InterPro" id="IPR029033">
    <property type="entry name" value="His_PPase_superfam"/>
</dbReference>
<dbReference type="PANTHER" id="PTHR11567">
    <property type="entry name" value="ACID PHOSPHATASE-RELATED"/>
    <property type="match status" value="1"/>
</dbReference>
<dbReference type="PROSITE" id="PS00778">
    <property type="entry name" value="HIS_ACID_PHOSPHAT_2"/>
    <property type="match status" value="1"/>
</dbReference>
<keyword evidence="3" id="KW-0732">Signal</keyword>
<organism evidence="4">
    <name type="scientific">Chaetoceros debilis</name>
    <dbReference type="NCBI Taxonomy" id="122233"/>
    <lineage>
        <taxon>Eukaryota</taxon>
        <taxon>Sar</taxon>
        <taxon>Stramenopiles</taxon>
        <taxon>Ochrophyta</taxon>
        <taxon>Bacillariophyta</taxon>
        <taxon>Coscinodiscophyceae</taxon>
        <taxon>Chaetocerotophycidae</taxon>
        <taxon>Chaetocerotales</taxon>
        <taxon>Chaetocerotaceae</taxon>
        <taxon>Chaetoceros</taxon>
    </lineage>
</organism>
<keyword evidence="2" id="KW-0812">Transmembrane</keyword>
<proteinExistence type="inferred from homology"/>
<dbReference type="GO" id="GO:0016791">
    <property type="term" value="F:phosphatase activity"/>
    <property type="evidence" value="ECO:0007669"/>
    <property type="project" value="TreeGrafter"/>
</dbReference>
<evidence type="ECO:0000256" key="3">
    <source>
        <dbReference type="SAM" id="SignalP"/>
    </source>
</evidence>
<dbReference type="SUPFAM" id="SSF53254">
    <property type="entry name" value="Phosphoglycerate mutase-like"/>
    <property type="match status" value="1"/>
</dbReference>
<dbReference type="InterPro" id="IPR000560">
    <property type="entry name" value="His_Pase_clade-2"/>
</dbReference>
<sequence length="673" mass="76922">MKDMTSSATAFVAALLLVTVTNLMDEVHSIQFKPGKTYPDYCSTQEQQLSREIPELSTNSPLLSLNETLKLLHVTTVIRHGDRTPWGRHTCWETYLDKGEDTAEWDCSISSLSAAPATIAIEELNTQDLEYGETLKSPSKQTEISYLSGANPSFMFEKRYDANYSPTHSTHFPENLGDHLGGTCQLGQLTLRGFEQQRYNGRLLRNAYVKYDKQVLNSDSDPDMILFDFDEEETETQYGQRVYDDPSVYFRSDDDQRTIMSGQALLSEMFGDIMAHHLNLDANKHNPVIRVHTSDRNRDFLAPNEEICPRLAQVEHEAKQSQDWKNEFETSEEARTMKKFADEYLSGWWRYADSDVAMDCFMTTACSDRTLPYALDVDQSGTDQNIIDKYRSGLVDRWVQFHTKREWFIYQYNSYEYSKIVTNPIWNDILSGLLAFSDADKHEMAKAWPDLREPSKFALYSAHDSTIMALLASLGYGVSDGRQWPAYASMFNIEIYKMDLGPVESEHKWELDEMFPTKTAFRLVYNGQVLDHNIAGCPDEEELCDIDMLIVHVFRFSNITDWEDICKVERVDDKDDQVVIKDEDDNVITVRRRSGNAAATVFLFILTAFIFSCTGAFMMYVYLTRYNSVKTTGVEQSLSLNHGNDIELTNALDAAVTNSEGYGLTPQNDTVIT</sequence>
<evidence type="ECO:0000313" key="4">
    <source>
        <dbReference type="EMBL" id="CAE0464511.1"/>
    </source>
</evidence>
<dbReference type="InterPro" id="IPR033379">
    <property type="entry name" value="Acid_Pase_AS"/>
</dbReference>
<dbReference type="CDD" id="cd07061">
    <property type="entry name" value="HP_HAP_like"/>
    <property type="match status" value="1"/>
</dbReference>
<evidence type="ECO:0000256" key="2">
    <source>
        <dbReference type="SAM" id="Phobius"/>
    </source>
</evidence>
<protein>
    <recommendedName>
        <fullName evidence="5">Acid phosphatase</fullName>
    </recommendedName>
</protein>
<reference evidence="4" key="1">
    <citation type="submission" date="2021-01" db="EMBL/GenBank/DDBJ databases">
        <authorList>
            <person name="Corre E."/>
            <person name="Pelletier E."/>
            <person name="Niang G."/>
            <person name="Scheremetjew M."/>
            <person name="Finn R."/>
            <person name="Kale V."/>
            <person name="Holt S."/>
            <person name="Cochrane G."/>
            <person name="Meng A."/>
            <person name="Brown T."/>
            <person name="Cohen L."/>
        </authorList>
    </citation>
    <scope>NUCLEOTIDE SEQUENCE</scope>
    <source>
        <strain evidence="4">MM31A-1</strain>
    </source>
</reference>
<name>A0A7S3Q432_9STRA</name>
<feature type="signal peptide" evidence="3">
    <location>
        <begin position="1"/>
        <end position="29"/>
    </location>
</feature>
<comment type="similarity">
    <text evidence="1">Belongs to the histidine acid phosphatase family.</text>
</comment>
<accession>A0A7S3Q432</accession>
<dbReference type="AlphaFoldDB" id="A0A7S3Q432"/>
<dbReference type="Pfam" id="PF00328">
    <property type="entry name" value="His_Phos_2"/>
    <property type="match status" value="1"/>
</dbReference>
<dbReference type="EMBL" id="HBIO01012029">
    <property type="protein sequence ID" value="CAE0464511.1"/>
    <property type="molecule type" value="Transcribed_RNA"/>
</dbReference>
<evidence type="ECO:0000256" key="1">
    <source>
        <dbReference type="ARBA" id="ARBA00005375"/>
    </source>
</evidence>
<dbReference type="PANTHER" id="PTHR11567:SF202">
    <property type="entry name" value="LYSOPHOSPHATIDIC ACID PHOSPHATASE TYPE 6"/>
    <property type="match status" value="1"/>
</dbReference>
<feature type="transmembrane region" description="Helical" evidence="2">
    <location>
        <begin position="601"/>
        <end position="623"/>
    </location>
</feature>
<evidence type="ECO:0008006" key="5">
    <source>
        <dbReference type="Google" id="ProtNLM"/>
    </source>
</evidence>
<keyword evidence="2" id="KW-1133">Transmembrane helix</keyword>
<keyword evidence="2" id="KW-0472">Membrane</keyword>
<dbReference type="PROSITE" id="PS00616">
    <property type="entry name" value="HIS_ACID_PHOSPHAT_1"/>
    <property type="match status" value="1"/>
</dbReference>
<dbReference type="InterPro" id="IPR050645">
    <property type="entry name" value="Histidine_acid_phosphatase"/>
</dbReference>
<gene>
    <name evidence="4" type="ORF">CDEB00056_LOCUS9352</name>
</gene>